<evidence type="ECO:0000313" key="3">
    <source>
        <dbReference type="EMBL" id="ORV57177.1"/>
    </source>
</evidence>
<dbReference type="InterPro" id="IPR005545">
    <property type="entry name" value="YCII"/>
</dbReference>
<dbReference type="OrthoDB" id="5117987at2"/>
<reference evidence="3 4" key="1">
    <citation type="submission" date="2016-01" db="EMBL/GenBank/DDBJ databases">
        <title>The new phylogeny of the genus Mycobacterium.</title>
        <authorList>
            <person name="Tarcisio F."/>
            <person name="Conor M."/>
            <person name="Antonella G."/>
            <person name="Elisabetta G."/>
            <person name="Giulia F.S."/>
            <person name="Sara T."/>
            <person name="Anna F."/>
            <person name="Clotilde B."/>
            <person name="Roberto B."/>
            <person name="Veronica D.S."/>
            <person name="Fabio R."/>
            <person name="Monica P."/>
            <person name="Olivier J."/>
            <person name="Enrico T."/>
            <person name="Nicola S."/>
        </authorList>
    </citation>
    <scope>NUCLEOTIDE SEQUENCE [LARGE SCALE GENOMIC DNA]</scope>
    <source>
        <strain evidence="3 4">DSM 45731</strain>
    </source>
</reference>
<dbReference type="InterPro" id="IPR011008">
    <property type="entry name" value="Dimeric_a/b-barrel"/>
</dbReference>
<dbReference type="EMBL" id="LQOW01000031">
    <property type="protein sequence ID" value="ORV57177.1"/>
    <property type="molecule type" value="Genomic_DNA"/>
</dbReference>
<sequence length="95" mass="9939">MSTYVLTFRNPGVNPTAEQEDAWSSWFGKIGSHISDFGSRVGRAVMLGEPAEAGDQLSGYIVITANDLDAAVQIASGCPLLGYGGRVEVGETMSG</sequence>
<evidence type="ECO:0000313" key="4">
    <source>
        <dbReference type="Proteomes" id="UP000194000"/>
    </source>
</evidence>
<feature type="domain" description="YCII-related" evidence="2">
    <location>
        <begin position="42"/>
        <end position="84"/>
    </location>
</feature>
<dbReference type="SUPFAM" id="SSF54909">
    <property type="entry name" value="Dimeric alpha+beta barrel"/>
    <property type="match status" value="1"/>
</dbReference>
<gene>
    <name evidence="3" type="ORF">AWC06_03150</name>
</gene>
<dbReference type="Gene3D" id="3.30.70.1060">
    <property type="entry name" value="Dimeric alpha+beta barrel"/>
    <property type="match status" value="1"/>
</dbReference>
<dbReference type="STRING" id="1260918.AWC06_03150"/>
<comment type="caution">
    <text evidence="3">The sequence shown here is derived from an EMBL/GenBank/DDBJ whole genome shotgun (WGS) entry which is preliminary data.</text>
</comment>
<dbReference type="Pfam" id="PF03795">
    <property type="entry name" value="YCII"/>
    <property type="match status" value="1"/>
</dbReference>
<evidence type="ECO:0000256" key="1">
    <source>
        <dbReference type="ARBA" id="ARBA00007689"/>
    </source>
</evidence>
<dbReference type="Proteomes" id="UP000194000">
    <property type="component" value="Unassembled WGS sequence"/>
</dbReference>
<keyword evidence="4" id="KW-1185">Reference proteome</keyword>
<comment type="similarity">
    <text evidence="1">Belongs to the YciI family.</text>
</comment>
<dbReference type="RefSeq" id="WP_085199986.1">
    <property type="nucleotide sequence ID" value="NZ_JACKVI010000012.1"/>
</dbReference>
<proteinExistence type="inferred from homology"/>
<evidence type="ECO:0000259" key="2">
    <source>
        <dbReference type="Pfam" id="PF03795"/>
    </source>
</evidence>
<protein>
    <recommendedName>
        <fullName evidence="2">YCII-related domain-containing protein</fullName>
    </recommendedName>
</protein>
<name>A0A1X1UK46_9MYCO</name>
<organism evidence="3 4">
    <name type="scientific">Mycobacterium fragae</name>
    <dbReference type="NCBI Taxonomy" id="1260918"/>
    <lineage>
        <taxon>Bacteria</taxon>
        <taxon>Bacillati</taxon>
        <taxon>Actinomycetota</taxon>
        <taxon>Actinomycetes</taxon>
        <taxon>Mycobacteriales</taxon>
        <taxon>Mycobacteriaceae</taxon>
        <taxon>Mycobacterium</taxon>
    </lineage>
</organism>
<dbReference type="AlphaFoldDB" id="A0A1X1UK46"/>
<accession>A0A1X1UK46</accession>